<dbReference type="GO" id="GO:0005524">
    <property type="term" value="F:ATP binding"/>
    <property type="evidence" value="ECO:0007669"/>
    <property type="project" value="InterPro"/>
</dbReference>
<feature type="compositionally biased region" description="Polar residues" evidence="8">
    <location>
        <begin position="53"/>
        <end position="67"/>
    </location>
</feature>
<dbReference type="GO" id="GO:0005634">
    <property type="term" value="C:nucleus"/>
    <property type="evidence" value="ECO:0007669"/>
    <property type="project" value="UniProtKB-SubCell"/>
</dbReference>
<dbReference type="InterPro" id="IPR003959">
    <property type="entry name" value="ATPase_AAA_core"/>
</dbReference>
<dbReference type="InterPro" id="IPR036390">
    <property type="entry name" value="WH_DNA-bd_sf"/>
</dbReference>
<dbReference type="FunFam" id="3.40.50.300:FF:000547">
    <property type="entry name" value="Cell division control protein"/>
    <property type="match status" value="1"/>
</dbReference>
<dbReference type="GO" id="GO:0003688">
    <property type="term" value="F:DNA replication origin binding"/>
    <property type="evidence" value="ECO:0007669"/>
    <property type="project" value="TreeGrafter"/>
</dbReference>
<dbReference type="PANTHER" id="PTHR10763:SF26">
    <property type="entry name" value="CELL DIVISION CONTROL PROTEIN 6 HOMOLOG"/>
    <property type="match status" value="1"/>
</dbReference>
<organism evidence="11 12">
    <name type="scientific">Mucor lusitanicus CBS 277.49</name>
    <dbReference type="NCBI Taxonomy" id="747725"/>
    <lineage>
        <taxon>Eukaryota</taxon>
        <taxon>Fungi</taxon>
        <taxon>Fungi incertae sedis</taxon>
        <taxon>Mucoromycota</taxon>
        <taxon>Mucoromycotina</taxon>
        <taxon>Mucoromycetes</taxon>
        <taxon>Mucorales</taxon>
        <taxon>Mucorineae</taxon>
        <taxon>Mucoraceae</taxon>
        <taxon>Mucor</taxon>
    </lineage>
</organism>
<dbReference type="Gene3D" id="1.10.8.60">
    <property type="match status" value="1"/>
</dbReference>
<dbReference type="VEuPathDB" id="FungiDB:MUCCIDRAFT_183463"/>
<keyword evidence="4" id="KW-0235">DNA replication</keyword>
<dbReference type="Pfam" id="PF22606">
    <property type="entry name" value="Cdc6-ORC-like_ATPase_lid"/>
    <property type="match status" value="1"/>
</dbReference>
<dbReference type="Pfam" id="PF09079">
    <property type="entry name" value="WHD_Cdc6"/>
    <property type="match status" value="1"/>
</dbReference>
<dbReference type="Gene3D" id="3.40.50.300">
    <property type="entry name" value="P-loop containing nucleotide triphosphate hydrolases"/>
    <property type="match status" value="1"/>
</dbReference>
<dbReference type="InterPro" id="IPR027417">
    <property type="entry name" value="P-loop_NTPase"/>
</dbReference>
<evidence type="ECO:0000313" key="12">
    <source>
        <dbReference type="Proteomes" id="UP000077051"/>
    </source>
</evidence>
<name>A0A168N1P2_MUCCL</name>
<proteinExistence type="inferred from homology"/>
<dbReference type="STRING" id="747725.A0A168N1P2"/>
<dbReference type="InterPro" id="IPR016314">
    <property type="entry name" value="Cdc6/18"/>
</dbReference>
<dbReference type="SMART" id="SM00382">
    <property type="entry name" value="AAA"/>
    <property type="match status" value="1"/>
</dbReference>
<dbReference type="GO" id="GO:0006270">
    <property type="term" value="P:DNA replication initiation"/>
    <property type="evidence" value="ECO:0007669"/>
    <property type="project" value="UniProtKB-UniRule"/>
</dbReference>
<dbReference type="PANTHER" id="PTHR10763">
    <property type="entry name" value="CELL DIVISION CONTROL PROTEIN 6-RELATED"/>
    <property type="match status" value="1"/>
</dbReference>
<dbReference type="InterPro" id="IPR050311">
    <property type="entry name" value="ORC1/CDC6"/>
</dbReference>
<evidence type="ECO:0000256" key="5">
    <source>
        <dbReference type="ARBA" id="ARBA00023242"/>
    </source>
</evidence>
<comment type="similarity">
    <text evidence="2 7">Belongs to the CDC6/cdc18 family.</text>
</comment>
<dbReference type="SUPFAM" id="SSF52540">
    <property type="entry name" value="P-loop containing nucleoside triphosphate hydrolases"/>
    <property type="match status" value="1"/>
</dbReference>
<dbReference type="InterPro" id="IPR054425">
    <property type="entry name" value="Cdc6_ORC1-like_ATPase_lid"/>
</dbReference>
<accession>A0A168N1P2</accession>
<keyword evidence="3" id="KW-0132">Cell division</keyword>
<dbReference type="GO" id="GO:0033314">
    <property type="term" value="P:mitotic DNA replication checkpoint signaling"/>
    <property type="evidence" value="ECO:0007669"/>
    <property type="project" value="TreeGrafter"/>
</dbReference>
<evidence type="ECO:0000259" key="10">
    <source>
        <dbReference type="SMART" id="SM01074"/>
    </source>
</evidence>
<dbReference type="Gene3D" id="1.10.10.10">
    <property type="entry name" value="Winged helix-like DNA-binding domain superfamily/Winged helix DNA-binding domain"/>
    <property type="match status" value="1"/>
</dbReference>
<evidence type="ECO:0000256" key="8">
    <source>
        <dbReference type="SAM" id="MobiDB-lite"/>
    </source>
</evidence>
<evidence type="ECO:0000256" key="4">
    <source>
        <dbReference type="ARBA" id="ARBA00022705"/>
    </source>
</evidence>
<sequence length="549" mass="61469">MLQRTRSSSRLSTSDDNKQQLRSPTRSGTKRRSTEDVENLPSPPSTPTRRQKTSNITKPETPQNVRNITKELQMAQLQSPNGRNVYLKSKGLSNNDNNSSNNKSNKGKQEETMYQKAKAVFRRTAIPSRLIGRGDEREQMLSFWKEHVLANKPGCLYISGMPGTGKTAMLTEVIRRMEDDIMALRSHHVSTVVVNCMSVREPKQIYQKLIEELSPAASIQQDVVKQAEELINADKKKLYVVILDEIDSLITRDQDVLYKIFEWASLPTSRLVLIGIANALDLTDRILPRLRAKNCEPQLMNFNPYQVSEITSIIRDRLFSLMEDPEDPFAPPPKAVDGTPAPLIQANAIELCARKVAASMGDLRTALDVCRQAIELAEMEQKKKNAAAATATTVLGEQRNGATLSAVQEPKVTVVHVMKVLNVVFGSSTTQKLKQLNLQQKIVLGVILVMLRTCKKGNKKDQLVMGKFREQYSALCSDTASAISAVSRTELNDLMTLLETSSIITLGKSKEDRTRKIQLNVQENEIAQMINDMPILKSWMDESLQKIGH</sequence>
<dbReference type="InterPro" id="IPR015163">
    <property type="entry name" value="Cdc6_C"/>
</dbReference>
<dbReference type="SMART" id="SM01074">
    <property type="entry name" value="Cdc6_C"/>
    <property type="match status" value="1"/>
</dbReference>
<keyword evidence="5" id="KW-0539">Nucleus</keyword>
<dbReference type="GO" id="GO:0051301">
    <property type="term" value="P:cell division"/>
    <property type="evidence" value="ECO:0007669"/>
    <property type="project" value="UniProtKB-UniRule"/>
</dbReference>
<dbReference type="Pfam" id="PF00004">
    <property type="entry name" value="AAA"/>
    <property type="match status" value="1"/>
</dbReference>
<protein>
    <recommendedName>
        <fullName evidence="7">Cell division control protein</fullName>
    </recommendedName>
</protein>
<dbReference type="InterPro" id="IPR036388">
    <property type="entry name" value="WH-like_DNA-bd_sf"/>
</dbReference>
<dbReference type="CDD" id="cd00009">
    <property type="entry name" value="AAA"/>
    <property type="match status" value="1"/>
</dbReference>
<keyword evidence="6" id="KW-0131">Cell cycle</keyword>
<dbReference type="PIRSF" id="PIRSF001767">
    <property type="entry name" value="Cdc6"/>
    <property type="match status" value="1"/>
</dbReference>
<dbReference type="InterPro" id="IPR003593">
    <property type="entry name" value="AAA+_ATPase"/>
</dbReference>
<comment type="caution">
    <text evidence="11">The sequence shown here is derived from an EMBL/GenBank/DDBJ whole genome shotgun (WGS) entry which is preliminary data.</text>
</comment>
<feature type="domain" description="Cdc6 C-terminal" evidence="10">
    <location>
        <begin position="447"/>
        <end position="530"/>
    </location>
</feature>
<keyword evidence="12" id="KW-1185">Reference proteome</keyword>
<feature type="compositionally biased region" description="Low complexity" evidence="8">
    <location>
        <begin position="1"/>
        <end position="12"/>
    </location>
</feature>
<evidence type="ECO:0000256" key="1">
    <source>
        <dbReference type="ARBA" id="ARBA00004123"/>
    </source>
</evidence>
<dbReference type="GO" id="GO:0016887">
    <property type="term" value="F:ATP hydrolysis activity"/>
    <property type="evidence" value="ECO:0007669"/>
    <property type="project" value="InterPro"/>
</dbReference>
<dbReference type="OrthoDB" id="1926878at2759"/>
<dbReference type="SUPFAM" id="SSF46785">
    <property type="entry name" value="Winged helix' DNA-binding domain"/>
    <property type="match status" value="1"/>
</dbReference>
<gene>
    <name evidence="11" type="ORF">MUCCIDRAFT_183463</name>
</gene>
<evidence type="ECO:0000256" key="6">
    <source>
        <dbReference type="ARBA" id="ARBA00023306"/>
    </source>
</evidence>
<evidence type="ECO:0000313" key="11">
    <source>
        <dbReference type="EMBL" id="OAD05666.1"/>
    </source>
</evidence>
<dbReference type="AlphaFoldDB" id="A0A168N1P2"/>
<comment type="subcellular location">
    <subcellularLocation>
        <location evidence="1">Nucleus</location>
    </subcellularLocation>
</comment>
<dbReference type="EMBL" id="AMYB01000003">
    <property type="protein sequence ID" value="OAD05666.1"/>
    <property type="molecule type" value="Genomic_DNA"/>
</dbReference>
<feature type="domain" description="AAA+ ATPase" evidence="9">
    <location>
        <begin position="152"/>
        <end position="296"/>
    </location>
</feature>
<evidence type="ECO:0000259" key="9">
    <source>
        <dbReference type="SMART" id="SM00382"/>
    </source>
</evidence>
<evidence type="ECO:0000256" key="3">
    <source>
        <dbReference type="ARBA" id="ARBA00022618"/>
    </source>
</evidence>
<feature type="compositionally biased region" description="Low complexity" evidence="8">
    <location>
        <begin position="87"/>
        <end position="104"/>
    </location>
</feature>
<feature type="region of interest" description="Disordered" evidence="8">
    <location>
        <begin position="1"/>
        <end position="113"/>
    </location>
</feature>
<evidence type="ECO:0000256" key="2">
    <source>
        <dbReference type="ARBA" id="ARBA00006184"/>
    </source>
</evidence>
<evidence type="ECO:0000256" key="7">
    <source>
        <dbReference type="PIRNR" id="PIRNR001767"/>
    </source>
</evidence>
<dbReference type="Proteomes" id="UP000077051">
    <property type="component" value="Unassembled WGS sequence"/>
</dbReference>
<reference evidence="11 12" key="1">
    <citation type="submission" date="2015-06" db="EMBL/GenBank/DDBJ databases">
        <title>Expansion of signal transduction pathways in fungi by whole-genome duplication.</title>
        <authorList>
            <consortium name="DOE Joint Genome Institute"/>
            <person name="Corrochano L.M."/>
            <person name="Kuo A."/>
            <person name="Marcet-Houben M."/>
            <person name="Polaino S."/>
            <person name="Salamov A."/>
            <person name="Villalobos J.M."/>
            <person name="Alvarez M.I."/>
            <person name="Avalos J."/>
            <person name="Benito E.P."/>
            <person name="Benoit I."/>
            <person name="Burger G."/>
            <person name="Camino L.P."/>
            <person name="Canovas D."/>
            <person name="Cerda-Olmedo E."/>
            <person name="Cheng J.-F."/>
            <person name="Dominguez A."/>
            <person name="Elias M."/>
            <person name="Eslava A.P."/>
            <person name="Glaser F."/>
            <person name="Grimwood J."/>
            <person name="Gutierrez G."/>
            <person name="Heitman J."/>
            <person name="Henrissat B."/>
            <person name="Iturriaga E.A."/>
            <person name="Lang B.F."/>
            <person name="Lavin J.L."/>
            <person name="Lee S."/>
            <person name="Li W."/>
            <person name="Lindquist E."/>
            <person name="Lopez-Garcia S."/>
            <person name="Luque E.M."/>
            <person name="Marcos A.T."/>
            <person name="Martin J."/>
            <person name="Mccluskey K."/>
            <person name="Medina H.R."/>
            <person name="Miralles-Duran A."/>
            <person name="Miyazaki A."/>
            <person name="Munoz-Torres E."/>
            <person name="Oguiza J.A."/>
            <person name="Ohm R."/>
            <person name="Olmedo M."/>
            <person name="Orejas M."/>
            <person name="Ortiz-Castellanos L."/>
            <person name="Pisabarro A.G."/>
            <person name="Rodriguez-Romero J."/>
            <person name="Ruiz-Herrera J."/>
            <person name="Ruiz-Vazquez R."/>
            <person name="Sanz C."/>
            <person name="Schackwitz W."/>
            <person name="Schmutz J."/>
            <person name="Shahriari M."/>
            <person name="Shelest E."/>
            <person name="Silva-Franco F."/>
            <person name="Soanes D."/>
            <person name="Syed K."/>
            <person name="Tagua V.G."/>
            <person name="Talbot N.J."/>
            <person name="Thon M."/>
            <person name="De Vries R.P."/>
            <person name="Wiebenga A."/>
            <person name="Yadav J.S."/>
            <person name="Braun E.L."/>
            <person name="Baker S."/>
            <person name="Garre V."/>
            <person name="Horwitz B."/>
            <person name="Torres-Martinez S."/>
            <person name="Idnurm A."/>
            <person name="Herrera-Estrella A."/>
            <person name="Gabaldon T."/>
            <person name="Grigoriev I.V."/>
        </authorList>
    </citation>
    <scope>NUCLEOTIDE SEQUENCE [LARGE SCALE GENOMIC DNA]</scope>
    <source>
        <strain evidence="11 12">CBS 277.49</strain>
    </source>
</reference>